<gene>
    <name evidence="9" type="ORF">GCM10010844_12620</name>
</gene>
<evidence type="ECO:0000313" key="9">
    <source>
        <dbReference type="EMBL" id="GGK95640.1"/>
    </source>
</evidence>
<sequence>MTTRTTLPDPHLNPIQDLRAQRNHAAYILDTLTDFQAQLPTPDPFITRQIAALEASLDRTSLPEHYRVAVVGSFKVGKSSFINKVCDLGNLASVSTNPETATITSFRYDTAARAEVHFLSRATWTRMAAIHSEDPSDPQARRYQRFYEKVVSQHQRDEVAREAGKEVQERDHDALLAEYVTDENRPIVLRCDDWNDRKQRKAFAAQVKKYVSSRDPLHCLVERVEIFAPIPLISEGIELIDTPGLDDTDAYRVQATEREVNDVDAILFLTHSGRSYSQSDKDFIITQVRKRRLRSLKMAITKIDVTYDAAVRQAQEDDEDIPTLAEHKQEELERIRSALNETLDEILRKSELTPEESQYFTRMLGDVDIFFTSSHWHDLGTEVDEKIRNRQRSGIPELQQVLAKMFQNADIVQEARASIGDAISLLLKQIEAYIQQQRSLEQDLEQEKKVESELIHTQQLVTARLKTFARKIDLRLENSRMLDQLDQDFVNTRIRQISVYVQDIINQFEQEDLIRHWRERREGGWLYLSRFSQLVANRTFAAFESLIQRFQEPMLKAAQTTERHVDAFVEDLATLSKEHELFRHDTIELVDAIRSRLRVDRSVLREIIESEQQRISERIEDFMDDRMQQRIDEARQSVTLASGRGTTVMQNDEVRRFYDEFADIVRPGFEKYLHGQFQHYLDIVAERLSGVYKSLNQEIEIRLDEQRSLVSEILSNQERGNGLAMRTAINALELRLAEHPPLLAPAAPTPAAATLNRPHRVRA</sequence>
<evidence type="ECO:0000256" key="4">
    <source>
        <dbReference type="ARBA" id="ARBA00023134"/>
    </source>
</evidence>
<evidence type="ECO:0000313" key="10">
    <source>
        <dbReference type="Proteomes" id="UP000604341"/>
    </source>
</evidence>
<evidence type="ECO:0000256" key="2">
    <source>
        <dbReference type="ARBA" id="ARBA00022741"/>
    </source>
</evidence>
<feature type="region of interest" description="Disordered" evidence="7">
    <location>
        <begin position="743"/>
        <end position="763"/>
    </location>
</feature>
<accession>A0ABQ2FK50</accession>
<evidence type="ECO:0000259" key="8">
    <source>
        <dbReference type="Pfam" id="PF00350"/>
    </source>
</evidence>
<reference evidence="10" key="1">
    <citation type="journal article" date="2019" name="Int. J. Syst. Evol. Microbiol.">
        <title>The Global Catalogue of Microorganisms (GCM) 10K type strain sequencing project: providing services to taxonomists for standard genome sequencing and annotation.</title>
        <authorList>
            <consortium name="The Broad Institute Genomics Platform"/>
            <consortium name="The Broad Institute Genome Sequencing Center for Infectious Disease"/>
            <person name="Wu L."/>
            <person name="Ma J."/>
        </authorList>
    </citation>
    <scope>NUCLEOTIDE SEQUENCE [LARGE SCALE GENOMIC DNA]</scope>
    <source>
        <strain evidence="10">JCM 19173</strain>
    </source>
</reference>
<dbReference type="PANTHER" id="PTHR10465">
    <property type="entry name" value="TRANSMEMBRANE GTPASE FZO1"/>
    <property type="match status" value="1"/>
</dbReference>
<dbReference type="Proteomes" id="UP000604341">
    <property type="component" value="Unassembled WGS sequence"/>
</dbReference>
<dbReference type="Gene3D" id="3.40.50.300">
    <property type="entry name" value="P-loop containing nucleotide triphosphate hydrolases"/>
    <property type="match status" value="1"/>
</dbReference>
<proteinExistence type="predicted"/>
<feature type="compositionally biased region" description="Low complexity" evidence="7">
    <location>
        <begin position="743"/>
        <end position="756"/>
    </location>
</feature>
<name>A0ABQ2FK50_9DEIO</name>
<organism evidence="9 10">
    <name type="scientific">Deinococcus radiotolerans</name>
    <dbReference type="NCBI Taxonomy" id="1309407"/>
    <lineage>
        <taxon>Bacteria</taxon>
        <taxon>Thermotogati</taxon>
        <taxon>Deinococcota</taxon>
        <taxon>Deinococci</taxon>
        <taxon>Deinococcales</taxon>
        <taxon>Deinococcaceae</taxon>
        <taxon>Deinococcus</taxon>
    </lineage>
</organism>
<feature type="domain" description="Dynamin N-terminal" evidence="8">
    <location>
        <begin position="68"/>
        <end position="295"/>
    </location>
</feature>
<evidence type="ECO:0000256" key="5">
    <source>
        <dbReference type="ARBA" id="ARBA00023136"/>
    </source>
</evidence>
<dbReference type="PANTHER" id="PTHR10465:SF0">
    <property type="entry name" value="SARCALUMENIN"/>
    <property type="match status" value="1"/>
</dbReference>
<keyword evidence="6" id="KW-0175">Coiled coil</keyword>
<keyword evidence="10" id="KW-1185">Reference proteome</keyword>
<evidence type="ECO:0000256" key="6">
    <source>
        <dbReference type="SAM" id="Coils"/>
    </source>
</evidence>
<dbReference type="InterPro" id="IPR027094">
    <property type="entry name" value="Mitofusin_fam"/>
</dbReference>
<dbReference type="Pfam" id="PF00350">
    <property type="entry name" value="Dynamin_N"/>
    <property type="match status" value="1"/>
</dbReference>
<evidence type="ECO:0000256" key="7">
    <source>
        <dbReference type="SAM" id="MobiDB-lite"/>
    </source>
</evidence>
<keyword evidence="2" id="KW-0547">Nucleotide-binding</keyword>
<dbReference type="EMBL" id="BMPE01000002">
    <property type="protein sequence ID" value="GGK95640.1"/>
    <property type="molecule type" value="Genomic_DNA"/>
</dbReference>
<dbReference type="InterPro" id="IPR045063">
    <property type="entry name" value="Dynamin_N"/>
</dbReference>
<comment type="caution">
    <text evidence="9">The sequence shown here is derived from an EMBL/GenBank/DDBJ whole genome shotgun (WGS) entry which is preliminary data.</text>
</comment>
<dbReference type="InterPro" id="IPR027417">
    <property type="entry name" value="P-loop_NTPase"/>
</dbReference>
<comment type="subcellular location">
    <subcellularLocation>
        <location evidence="1">Membrane</location>
    </subcellularLocation>
</comment>
<keyword evidence="3" id="KW-0378">Hydrolase</keyword>
<evidence type="ECO:0000256" key="1">
    <source>
        <dbReference type="ARBA" id="ARBA00004370"/>
    </source>
</evidence>
<dbReference type="SUPFAM" id="SSF52540">
    <property type="entry name" value="P-loop containing nucleoside triphosphate hydrolases"/>
    <property type="match status" value="1"/>
</dbReference>
<evidence type="ECO:0000256" key="3">
    <source>
        <dbReference type="ARBA" id="ARBA00022801"/>
    </source>
</evidence>
<keyword evidence="4" id="KW-0342">GTP-binding</keyword>
<protein>
    <recommendedName>
        <fullName evidence="8">Dynamin N-terminal domain-containing protein</fullName>
    </recommendedName>
</protein>
<dbReference type="RefSeq" id="WP_189068154.1">
    <property type="nucleotide sequence ID" value="NZ_BMPE01000002.1"/>
</dbReference>
<feature type="coiled-coil region" evidence="6">
    <location>
        <begin position="423"/>
        <end position="450"/>
    </location>
</feature>
<keyword evidence="5" id="KW-0472">Membrane</keyword>